<dbReference type="AlphaFoldDB" id="A0A6I2KXW2"/>
<keyword evidence="2" id="KW-0378">Hydrolase</keyword>
<dbReference type="GO" id="GO:0006508">
    <property type="term" value="P:proteolysis"/>
    <property type="evidence" value="ECO:0007669"/>
    <property type="project" value="UniProtKB-KW"/>
</dbReference>
<reference evidence="4 5" key="1">
    <citation type="submission" date="2019-11" db="EMBL/GenBank/DDBJ databases">
        <title>Novel species isolated from a subtropical stream in China.</title>
        <authorList>
            <person name="Lu H."/>
        </authorList>
    </citation>
    <scope>NUCLEOTIDE SEQUENCE [LARGE SCALE GENOMIC DNA]</scope>
    <source>
        <strain evidence="4 5">FT80W</strain>
    </source>
</reference>
<dbReference type="InterPro" id="IPR051201">
    <property type="entry name" value="Chloro_Bact_Ser_Proteases"/>
</dbReference>
<evidence type="ECO:0000256" key="3">
    <source>
        <dbReference type="SAM" id="SignalP"/>
    </source>
</evidence>
<accession>A0A6I2KXW2</accession>
<evidence type="ECO:0000256" key="1">
    <source>
        <dbReference type="ARBA" id="ARBA00022670"/>
    </source>
</evidence>
<sequence length="403" mass="42901">MKSLTSLLAAALLAAVPLAHAATPINVSAEGLTKTAQLKNWRVTIQPPFKIGTVSRGLFCNGATDMTYNKTYDQYLTRRMVEVFQERSTALGYPRYAADDSAFASPTASNGADYRVGFSLNAMSNNICVTAPEMSGTSSVTLKVELFSNQLQKVVYSRAIDASYSSDSKIKENQFYDNLMTNVVNQLFADPAYVDAFRDKAPVPVTVALEPLAVKNGAKPKENVKTNSKGLLSAVVTVENAGVSGSGFYIGRDGYVISNQHVVGDAKFVRIRMLGGYSVPGEVLRTDTARDVALIKTDIEPPVPMFVRQTIAKTGDEVYAIGSPFGAALSSTVTRGVFSGVRKFDEQTYIQSDVAINPGNSGGPLVDADGGLIGIAARKADAAGIGLFIPIGEALQKLGLNLQ</sequence>
<dbReference type="GO" id="GO:0004252">
    <property type="term" value="F:serine-type endopeptidase activity"/>
    <property type="evidence" value="ECO:0007669"/>
    <property type="project" value="InterPro"/>
</dbReference>
<dbReference type="Pfam" id="PF13365">
    <property type="entry name" value="Trypsin_2"/>
    <property type="match status" value="1"/>
</dbReference>
<gene>
    <name evidence="4" type="ORF">GJ699_13295</name>
</gene>
<keyword evidence="3" id="KW-0732">Signal</keyword>
<dbReference type="Gene3D" id="2.40.10.120">
    <property type="match status" value="1"/>
</dbReference>
<evidence type="ECO:0000256" key="2">
    <source>
        <dbReference type="ARBA" id="ARBA00022801"/>
    </source>
</evidence>
<name>A0A6I2KXW2_9BURK</name>
<proteinExistence type="predicted"/>
<keyword evidence="5" id="KW-1185">Reference proteome</keyword>
<dbReference type="Proteomes" id="UP000433309">
    <property type="component" value="Unassembled WGS sequence"/>
</dbReference>
<evidence type="ECO:0000313" key="4">
    <source>
        <dbReference type="EMBL" id="MRW90965.1"/>
    </source>
</evidence>
<dbReference type="InterPro" id="IPR009003">
    <property type="entry name" value="Peptidase_S1_PA"/>
</dbReference>
<organism evidence="4 5">
    <name type="scientific">Duganella guangzhouensis</name>
    <dbReference type="NCBI Taxonomy" id="2666084"/>
    <lineage>
        <taxon>Bacteria</taxon>
        <taxon>Pseudomonadati</taxon>
        <taxon>Pseudomonadota</taxon>
        <taxon>Betaproteobacteria</taxon>
        <taxon>Burkholderiales</taxon>
        <taxon>Oxalobacteraceae</taxon>
        <taxon>Telluria group</taxon>
        <taxon>Duganella</taxon>
    </lineage>
</organism>
<dbReference type="EMBL" id="WKJK01000006">
    <property type="protein sequence ID" value="MRW90965.1"/>
    <property type="molecule type" value="Genomic_DNA"/>
</dbReference>
<feature type="signal peptide" evidence="3">
    <location>
        <begin position="1"/>
        <end position="21"/>
    </location>
</feature>
<dbReference type="PANTHER" id="PTHR43343:SF3">
    <property type="entry name" value="PROTEASE DO-LIKE 8, CHLOROPLASTIC"/>
    <property type="match status" value="1"/>
</dbReference>
<feature type="chain" id="PRO_5026275914" evidence="3">
    <location>
        <begin position="22"/>
        <end position="403"/>
    </location>
</feature>
<comment type="caution">
    <text evidence="4">The sequence shown here is derived from an EMBL/GenBank/DDBJ whole genome shotgun (WGS) entry which is preliminary data.</text>
</comment>
<dbReference type="PANTHER" id="PTHR43343">
    <property type="entry name" value="PEPTIDASE S12"/>
    <property type="match status" value="1"/>
</dbReference>
<evidence type="ECO:0000313" key="5">
    <source>
        <dbReference type="Proteomes" id="UP000433309"/>
    </source>
</evidence>
<keyword evidence="1 4" id="KW-0645">Protease</keyword>
<dbReference type="PRINTS" id="PR00834">
    <property type="entry name" value="PROTEASES2C"/>
</dbReference>
<dbReference type="RefSeq" id="WP_154376910.1">
    <property type="nucleotide sequence ID" value="NZ_WKJK01000006.1"/>
</dbReference>
<protein>
    <submittedName>
        <fullName evidence="4">Trypsin-like serine protease</fullName>
    </submittedName>
</protein>
<dbReference type="InterPro" id="IPR001940">
    <property type="entry name" value="Peptidase_S1C"/>
</dbReference>
<dbReference type="SUPFAM" id="SSF50494">
    <property type="entry name" value="Trypsin-like serine proteases"/>
    <property type="match status" value="1"/>
</dbReference>